<evidence type="ECO:0000256" key="3">
    <source>
        <dbReference type="ARBA" id="ARBA00022741"/>
    </source>
</evidence>
<dbReference type="FunFam" id="1.10.510.10:FF:000481">
    <property type="entry name" value="Asator, isoform D"/>
    <property type="match status" value="1"/>
</dbReference>
<evidence type="ECO:0000256" key="1">
    <source>
        <dbReference type="ARBA" id="ARBA00022527"/>
    </source>
</evidence>
<name>A0A7I8V4Z9_9ANNE</name>
<evidence type="ECO:0000313" key="12">
    <source>
        <dbReference type="Proteomes" id="UP000549394"/>
    </source>
</evidence>
<dbReference type="SMART" id="SM00220">
    <property type="entry name" value="S_TKc"/>
    <property type="match status" value="1"/>
</dbReference>
<dbReference type="InterPro" id="IPR050235">
    <property type="entry name" value="CK1_Ser-Thr_kinase"/>
</dbReference>
<evidence type="ECO:0000256" key="7">
    <source>
        <dbReference type="PROSITE-ProRule" id="PRU10141"/>
    </source>
</evidence>
<organism evidence="11 12">
    <name type="scientific">Dimorphilus gyrociliatus</name>
    <dbReference type="NCBI Taxonomy" id="2664684"/>
    <lineage>
        <taxon>Eukaryota</taxon>
        <taxon>Metazoa</taxon>
        <taxon>Spiralia</taxon>
        <taxon>Lophotrochozoa</taxon>
        <taxon>Annelida</taxon>
        <taxon>Polychaeta</taxon>
        <taxon>Polychaeta incertae sedis</taxon>
        <taxon>Dinophilidae</taxon>
        <taxon>Dimorphilus</taxon>
    </lineage>
</organism>
<keyword evidence="3 7" id="KW-0547">Nucleotide-binding</keyword>
<feature type="coiled-coil region" evidence="8">
    <location>
        <begin position="140"/>
        <end position="167"/>
    </location>
</feature>
<evidence type="ECO:0000256" key="6">
    <source>
        <dbReference type="ARBA" id="ARBA00061588"/>
    </source>
</evidence>
<evidence type="ECO:0000256" key="5">
    <source>
        <dbReference type="ARBA" id="ARBA00022840"/>
    </source>
</evidence>
<keyword evidence="8" id="KW-0175">Coiled coil</keyword>
<feature type="compositionally biased region" description="Basic and acidic residues" evidence="9">
    <location>
        <begin position="81"/>
        <end position="96"/>
    </location>
</feature>
<dbReference type="AlphaFoldDB" id="A0A7I8V4Z9"/>
<dbReference type="EMBL" id="CAJFCJ010000001">
    <property type="protein sequence ID" value="CAD5110666.1"/>
    <property type="molecule type" value="Genomic_DNA"/>
</dbReference>
<keyword evidence="2" id="KW-0808">Transferase</keyword>
<feature type="binding site" evidence="7">
    <location>
        <position position="146"/>
    </location>
    <ligand>
        <name>ATP</name>
        <dbReference type="ChEBI" id="CHEBI:30616"/>
    </ligand>
</feature>
<gene>
    <name evidence="11" type="ORF">DGYR_LOCUS42</name>
</gene>
<dbReference type="GO" id="GO:0005524">
    <property type="term" value="F:ATP binding"/>
    <property type="evidence" value="ECO:0007669"/>
    <property type="project" value="UniProtKB-UniRule"/>
</dbReference>
<dbReference type="InterPro" id="IPR017441">
    <property type="entry name" value="Protein_kinase_ATP_BS"/>
</dbReference>
<sequence length="588" mass="67940">MTSNGEAPKKSKMIEAEIKTSLSVEEKVLELKIRFIEERKKRQKYESNLQREIMKRLKAEEQYAKLEKSYRIQSMEMKELKKKIENSSSREKRMVENDESSSEEDLLQPSQIVKDRWRILKKVGGGGFGEIYEAIDLNTKEKVALKLESALQQKQVLKMEVAVLKKLQGKNHICKFIGCGRNERFNYVVMTLQGKNLAELRRSMAKGHFTMSTTVRLAFQIIQAIQAIHEIGFLHRDIKPSNFAMGASPESRRKVFMLDFGLARQYTNAQGEVRTPRPSAGFRGTVRYASLNAHKAKEMGRHDDLWSWFYMIVEFVQGGLPWRRLRDKEQVGQMKEGYNHNLFLRYLPSEFGDILRHIQQLDYYSEPEYEHLIERLHAIMIRKTITLQECYDWEQMADTPGPPSIVANIRNELPAQQAHGRLTSTQAIVTNQGGAGSVDDLELKTGTVQKASVQSTPQQGRYALIKKGRSGFASTTKNNINCKPLLKQSRNKNMSAVTRHGRSFTRHEEGEEDDDKIYCINYPRSSRSLHGKSRKVLKRCEDKNINNNAMPNTLYNRSRTSEELAFVFKYQLDFCFLPCHSHLVLIWT</sequence>
<dbReference type="InterPro" id="IPR000719">
    <property type="entry name" value="Prot_kinase_dom"/>
</dbReference>
<keyword evidence="1" id="KW-0723">Serine/threonine-protein kinase</keyword>
<feature type="domain" description="Protein kinase" evidence="10">
    <location>
        <begin position="117"/>
        <end position="380"/>
    </location>
</feature>
<accession>A0A7I8V4Z9</accession>
<dbReference type="InterPro" id="IPR047916">
    <property type="entry name" value="TTBK_Asator-like_STKc"/>
</dbReference>
<comment type="similarity">
    <text evidence="6">Belongs to the protein kinase superfamily. CK1 Ser/Thr protein kinase family.</text>
</comment>
<keyword evidence="4" id="KW-0418">Kinase</keyword>
<comment type="caution">
    <text evidence="11">The sequence shown here is derived from an EMBL/GenBank/DDBJ whole genome shotgun (WGS) entry which is preliminary data.</text>
</comment>
<keyword evidence="12" id="KW-1185">Reference proteome</keyword>
<dbReference type="InterPro" id="IPR011009">
    <property type="entry name" value="Kinase-like_dom_sf"/>
</dbReference>
<evidence type="ECO:0000256" key="9">
    <source>
        <dbReference type="SAM" id="MobiDB-lite"/>
    </source>
</evidence>
<dbReference type="Proteomes" id="UP000549394">
    <property type="component" value="Unassembled WGS sequence"/>
</dbReference>
<dbReference type="PROSITE" id="PS00107">
    <property type="entry name" value="PROTEIN_KINASE_ATP"/>
    <property type="match status" value="1"/>
</dbReference>
<evidence type="ECO:0000256" key="2">
    <source>
        <dbReference type="ARBA" id="ARBA00022679"/>
    </source>
</evidence>
<evidence type="ECO:0000256" key="8">
    <source>
        <dbReference type="SAM" id="Coils"/>
    </source>
</evidence>
<reference evidence="11 12" key="1">
    <citation type="submission" date="2020-08" db="EMBL/GenBank/DDBJ databases">
        <authorList>
            <person name="Hejnol A."/>
        </authorList>
    </citation>
    <scope>NUCLEOTIDE SEQUENCE [LARGE SCALE GENOMIC DNA]</scope>
</reference>
<evidence type="ECO:0000259" key="10">
    <source>
        <dbReference type="PROSITE" id="PS50011"/>
    </source>
</evidence>
<dbReference type="GO" id="GO:0004674">
    <property type="term" value="F:protein serine/threonine kinase activity"/>
    <property type="evidence" value="ECO:0007669"/>
    <property type="project" value="UniProtKB-KW"/>
</dbReference>
<keyword evidence="5 7" id="KW-0067">ATP-binding</keyword>
<dbReference type="FunFam" id="3.30.200.20:FF:000358">
    <property type="entry name" value="Tau tubulin kinase 2b"/>
    <property type="match status" value="1"/>
</dbReference>
<dbReference type="PANTHER" id="PTHR11909">
    <property type="entry name" value="CASEIN KINASE-RELATED"/>
    <property type="match status" value="1"/>
</dbReference>
<feature type="region of interest" description="Disordered" evidence="9">
    <location>
        <begin position="81"/>
        <end position="105"/>
    </location>
</feature>
<dbReference type="CDD" id="cd14017">
    <property type="entry name" value="STKc_TTBK"/>
    <property type="match status" value="1"/>
</dbReference>
<dbReference type="GO" id="GO:0015630">
    <property type="term" value="C:microtubule cytoskeleton"/>
    <property type="evidence" value="ECO:0007669"/>
    <property type="project" value="UniProtKB-ARBA"/>
</dbReference>
<proteinExistence type="inferred from homology"/>
<protein>
    <submittedName>
        <fullName evidence="11">DgyrCDS43</fullName>
    </submittedName>
</protein>
<dbReference type="SUPFAM" id="SSF56112">
    <property type="entry name" value="Protein kinase-like (PK-like)"/>
    <property type="match status" value="1"/>
</dbReference>
<dbReference type="PROSITE" id="PS50011">
    <property type="entry name" value="PROTEIN_KINASE_DOM"/>
    <property type="match status" value="1"/>
</dbReference>
<evidence type="ECO:0000313" key="11">
    <source>
        <dbReference type="EMBL" id="CAD5110666.1"/>
    </source>
</evidence>
<evidence type="ECO:0000256" key="4">
    <source>
        <dbReference type="ARBA" id="ARBA00022777"/>
    </source>
</evidence>
<dbReference type="Pfam" id="PF00069">
    <property type="entry name" value="Pkinase"/>
    <property type="match status" value="1"/>
</dbReference>
<dbReference type="OrthoDB" id="5979581at2759"/>
<dbReference type="Gene3D" id="1.10.510.10">
    <property type="entry name" value="Transferase(Phosphotransferase) domain 1"/>
    <property type="match status" value="1"/>
</dbReference>